<dbReference type="InterPro" id="IPR003819">
    <property type="entry name" value="TauD/TfdA-like"/>
</dbReference>
<comment type="similarity">
    <text evidence="1">Belongs to the TfdA dioxygenase family.</text>
</comment>
<keyword evidence="2" id="KW-0479">Metal-binding</keyword>
<evidence type="ECO:0000313" key="7">
    <source>
        <dbReference type="EMBL" id="CAI8055135.1"/>
    </source>
</evidence>
<dbReference type="InterPro" id="IPR042098">
    <property type="entry name" value="TauD-like_sf"/>
</dbReference>
<dbReference type="AlphaFoldDB" id="A0AA35XKD1"/>
<keyword evidence="8" id="KW-1185">Reference proteome</keyword>
<evidence type="ECO:0000259" key="6">
    <source>
        <dbReference type="Pfam" id="PF02668"/>
    </source>
</evidence>
<gene>
    <name evidence="7" type="ORF">GBAR_LOCUS30104</name>
</gene>
<dbReference type="PANTHER" id="PTHR43779">
    <property type="entry name" value="DIOXYGENASE RV0097-RELATED"/>
    <property type="match status" value="1"/>
</dbReference>
<dbReference type="GO" id="GO:0051213">
    <property type="term" value="F:dioxygenase activity"/>
    <property type="evidence" value="ECO:0007669"/>
    <property type="project" value="UniProtKB-KW"/>
</dbReference>
<keyword evidence="5" id="KW-0408">Iron</keyword>
<keyword evidence="4" id="KW-0560">Oxidoreductase</keyword>
<evidence type="ECO:0000256" key="3">
    <source>
        <dbReference type="ARBA" id="ARBA00022964"/>
    </source>
</evidence>
<dbReference type="PANTHER" id="PTHR43779:SF3">
    <property type="entry name" value="(3R)-3-[(CARBOXYMETHYL)AMINO]FATTY ACID OXYGENASE_DECARBOXYLASE"/>
    <property type="match status" value="1"/>
</dbReference>
<dbReference type="Gene3D" id="3.60.130.10">
    <property type="entry name" value="Clavaminate synthase-like"/>
    <property type="match status" value="1"/>
</dbReference>
<evidence type="ECO:0000256" key="5">
    <source>
        <dbReference type="ARBA" id="ARBA00023004"/>
    </source>
</evidence>
<comment type="caution">
    <text evidence="7">The sequence shown here is derived from an EMBL/GenBank/DDBJ whole genome shotgun (WGS) entry which is preliminary data.</text>
</comment>
<proteinExistence type="inferred from homology"/>
<evidence type="ECO:0000256" key="4">
    <source>
        <dbReference type="ARBA" id="ARBA00023002"/>
    </source>
</evidence>
<accession>A0AA35XKD1</accession>
<sequence length="156" mass="17188">MTLTIRKLEEHIGAEVRGVDITSPIDAETFEQLRHVLCEYAVLVFHDQDITDKQHVAFSKGFGPIELTMANDPIGDGGPIGIISNLDENGEIIPPGDSRTLYTVANTLWHSDGSFKRVPLRGSLLSAKIIPPAGGETEFASLPPPMRLYPSRRRRI</sequence>
<evidence type="ECO:0000256" key="1">
    <source>
        <dbReference type="ARBA" id="ARBA00005896"/>
    </source>
</evidence>
<organism evidence="7 8">
    <name type="scientific">Geodia barretti</name>
    <name type="common">Barrett's horny sponge</name>
    <dbReference type="NCBI Taxonomy" id="519541"/>
    <lineage>
        <taxon>Eukaryota</taxon>
        <taxon>Metazoa</taxon>
        <taxon>Porifera</taxon>
        <taxon>Demospongiae</taxon>
        <taxon>Heteroscleromorpha</taxon>
        <taxon>Tetractinellida</taxon>
        <taxon>Astrophorina</taxon>
        <taxon>Geodiidae</taxon>
        <taxon>Geodia</taxon>
    </lineage>
</organism>
<name>A0AA35XKD1_GEOBA</name>
<dbReference type="GO" id="GO:0046872">
    <property type="term" value="F:metal ion binding"/>
    <property type="evidence" value="ECO:0007669"/>
    <property type="project" value="UniProtKB-KW"/>
</dbReference>
<dbReference type="EMBL" id="CASHTH010004249">
    <property type="protein sequence ID" value="CAI8055135.1"/>
    <property type="molecule type" value="Genomic_DNA"/>
</dbReference>
<protein>
    <submittedName>
        <fullName evidence="7">Alpha-ketoglutarate-dependent 2,4-dichlorophenoxyacetate dioxygenase</fullName>
    </submittedName>
</protein>
<reference evidence="7" key="1">
    <citation type="submission" date="2023-03" db="EMBL/GenBank/DDBJ databases">
        <authorList>
            <person name="Steffen K."/>
            <person name="Cardenas P."/>
        </authorList>
    </citation>
    <scope>NUCLEOTIDE SEQUENCE</scope>
</reference>
<dbReference type="SUPFAM" id="SSF51197">
    <property type="entry name" value="Clavaminate synthase-like"/>
    <property type="match status" value="1"/>
</dbReference>
<dbReference type="Pfam" id="PF02668">
    <property type="entry name" value="TauD"/>
    <property type="match status" value="1"/>
</dbReference>
<evidence type="ECO:0000256" key="2">
    <source>
        <dbReference type="ARBA" id="ARBA00022723"/>
    </source>
</evidence>
<dbReference type="InterPro" id="IPR051178">
    <property type="entry name" value="TfdA_dioxygenase"/>
</dbReference>
<dbReference type="Proteomes" id="UP001174909">
    <property type="component" value="Unassembled WGS sequence"/>
</dbReference>
<keyword evidence="3 7" id="KW-0223">Dioxygenase</keyword>
<evidence type="ECO:0000313" key="8">
    <source>
        <dbReference type="Proteomes" id="UP001174909"/>
    </source>
</evidence>
<feature type="domain" description="TauD/TfdA-like" evidence="6">
    <location>
        <begin position="5"/>
        <end position="141"/>
    </location>
</feature>